<comment type="function">
    <text evidence="5">Catalyzes the dephosphorylation of the nucleoside 5'-monophosphates deoxyadenosine monophosphate (dAMP), deoxycytidine monophosphate (dCMP), deoxyguanosine monophosphate (dGMP) and deoxythymidine monophosphate (dTMP).</text>
</comment>
<proteinExistence type="inferred from homology"/>
<dbReference type="SUPFAM" id="SSF109604">
    <property type="entry name" value="HD-domain/PDEase-like"/>
    <property type="match status" value="1"/>
</dbReference>
<dbReference type="InterPro" id="IPR006674">
    <property type="entry name" value="HD_domain"/>
</dbReference>
<dbReference type="GO" id="GO:0046872">
    <property type="term" value="F:metal ion binding"/>
    <property type="evidence" value="ECO:0007669"/>
    <property type="project" value="UniProtKB-KW"/>
</dbReference>
<dbReference type="FunCoup" id="A0A1D2VMU6">
    <property type="interactions" value="512"/>
</dbReference>
<dbReference type="SMART" id="SM00471">
    <property type="entry name" value="HDc"/>
    <property type="match status" value="1"/>
</dbReference>
<dbReference type="PANTHER" id="PTHR11845:SF13">
    <property type="entry name" value="5'-DEOXYNUCLEOTIDASE HDDC2"/>
    <property type="match status" value="1"/>
</dbReference>
<evidence type="ECO:0000256" key="11">
    <source>
        <dbReference type="ARBA" id="ARBA00022842"/>
    </source>
</evidence>
<name>A0A1D2VMU6_9ASCO</name>
<dbReference type="InterPro" id="IPR039356">
    <property type="entry name" value="YfbR/HDDC2"/>
</dbReference>
<feature type="domain" description="HD/PDEase" evidence="13">
    <location>
        <begin position="87"/>
        <end position="205"/>
    </location>
</feature>
<keyword evidence="10" id="KW-0378">Hydrolase</keyword>
<gene>
    <name evidence="14" type="ORF">ASCRUDRAFT_6561</name>
</gene>
<evidence type="ECO:0000313" key="14">
    <source>
        <dbReference type="EMBL" id="ODV62941.1"/>
    </source>
</evidence>
<dbReference type="PANTHER" id="PTHR11845">
    <property type="entry name" value="5'-DEOXYNUCLEOTIDASE HDDC2"/>
    <property type="match status" value="1"/>
</dbReference>
<evidence type="ECO:0000256" key="5">
    <source>
        <dbReference type="ARBA" id="ARBA00004074"/>
    </source>
</evidence>
<dbReference type="STRING" id="1344418.A0A1D2VMU6"/>
<evidence type="ECO:0000256" key="4">
    <source>
        <dbReference type="ARBA" id="ARBA00001946"/>
    </source>
</evidence>
<dbReference type="CDD" id="cd00077">
    <property type="entry name" value="HDc"/>
    <property type="match status" value="1"/>
</dbReference>
<dbReference type="InParanoid" id="A0A1D2VMU6"/>
<dbReference type="EMBL" id="KV454476">
    <property type="protein sequence ID" value="ODV62941.1"/>
    <property type="molecule type" value="Genomic_DNA"/>
</dbReference>
<evidence type="ECO:0000256" key="2">
    <source>
        <dbReference type="ARBA" id="ARBA00001936"/>
    </source>
</evidence>
<dbReference type="GO" id="GO:0005737">
    <property type="term" value="C:cytoplasm"/>
    <property type="evidence" value="ECO:0007669"/>
    <property type="project" value="TreeGrafter"/>
</dbReference>
<accession>A0A1D2VMU6</accession>
<dbReference type="EC" id="3.1.3.89" evidence="8"/>
<sequence>MSNTQSDSELNQSCKHLLSEFAPKELELYSSKWNVENVIPDDIKSQITSISSENSNSQLRFVLAFLNIVSLLKQQKRTGWLNFGIDDCESISDHMYRMAIISKLLKTNFLNSKCVEISIVHDLAESLVGDLTPSDPISKKEKHYRELSTIIYLTEKLIKPYHEKASVEFLNLWLEYENQSSIEGKIVKSIDKFEMIIQAFEYEKRYKGKLNLEQFFTAINAIQVEEVRDMADELIKERNEFWLAYK</sequence>
<organism evidence="14 15">
    <name type="scientific">Ascoidea rubescens DSM 1968</name>
    <dbReference type="NCBI Taxonomy" id="1344418"/>
    <lineage>
        <taxon>Eukaryota</taxon>
        <taxon>Fungi</taxon>
        <taxon>Dikarya</taxon>
        <taxon>Ascomycota</taxon>
        <taxon>Saccharomycotina</taxon>
        <taxon>Saccharomycetes</taxon>
        <taxon>Ascoideaceae</taxon>
        <taxon>Ascoidea</taxon>
    </lineage>
</organism>
<dbReference type="InterPro" id="IPR003607">
    <property type="entry name" value="HD/PDEase_dom"/>
</dbReference>
<dbReference type="RefSeq" id="XP_020049248.1">
    <property type="nucleotide sequence ID" value="XM_020191360.1"/>
</dbReference>
<evidence type="ECO:0000256" key="12">
    <source>
        <dbReference type="ARBA" id="ARBA00023285"/>
    </source>
</evidence>
<dbReference type="Proteomes" id="UP000095038">
    <property type="component" value="Unassembled WGS sequence"/>
</dbReference>
<evidence type="ECO:0000256" key="1">
    <source>
        <dbReference type="ARBA" id="ARBA00001638"/>
    </source>
</evidence>
<evidence type="ECO:0000259" key="13">
    <source>
        <dbReference type="SMART" id="SM00471"/>
    </source>
</evidence>
<reference evidence="15" key="1">
    <citation type="submission" date="2016-05" db="EMBL/GenBank/DDBJ databases">
        <title>Comparative genomics of biotechnologically important yeasts.</title>
        <authorList>
            <consortium name="DOE Joint Genome Institute"/>
            <person name="Riley R."/>
            <person name="Haridas S."/>
            <person name="Wolfe K.H."/>
            <person name="Lopes M.R."/>
            <person name="Hittinger C.T."/>
            <person name="Goker M."/>
            <person name="Salamov A."/>
            <person name="Wisecaver J."/>
            <person name="Long T.M."/>
            <person name="Aerts A.L."/>
            <person name="Barry K."/>
            <person name="Choi C."/>
            <person name="Clum A."/>
            <person name="Coughlan A.Y."/>
            <person name="Deshpande S."/>
            <person name="Douglass A.P."/>
            <person name="Hanson S.J."/>
            <person name="Klenk H.-P."/>
            <person name="Labutti K."/>
            <person name="Lapidus A."/>
            <person name="Lindquist E."/>
            <person name="Lipzen A."/>
            <person name="Meier-Kolthoff J.P."/>
            <person name="Ohm R.A."/>
            <person name="Otillar R.P."/>
            <person name="Pangilinan J."/>
            <person name="Peng Y."/>
            <person name="Rokas A."/>
            <person name="Rosa C.A."/>
            <person name="Scheuner C."/>
            <person name="Sibirny A.A."/>
            <person name="Slot J.C."/>
            <person name="Stielow J.B."/>
            <person name="Sun H."/>
            <person name="Kurtzman C.P."/>
            <person name="Blackwell M."/>
            <person name="Grigoriev I.V."/>
            <person name="Jeffries T.W."/>
        </authorList>
    </citation>
    <scope>NUCLEOTIDE SEQUENCE [LARGE SCALE GENOMIC DNA]</scope>
    <source>
        <strain evidence="15">DSM 1968</strain>
    </source>
</reference>
<keyword evidence="9" id="KW-0479">Metal-binding</keyword>
<comment type="cofactor">
    <cofactor evidence="3">
        <name>Co(2+)</name>
        <dbReference type="ChEBI" id="CHEBI:48828"/>
    </cofactor>
</comment>
<dbReference type="GO" id="GO:0009159">
    <property type="term" value="P:deoxyribonucleoside monophosphate catabolic process"/>
    <property type="evidence" value="ECO:0007669"/>
    <property type="project" value="UniProtKB-ARBA"/>
</dbReference>
<comment type="similarity">
    <text evidence="6">Belongs to the HDDC2 family.</text>
</comment>
<evidence type="ECO:0000256" key="8">
    <source>
        <dbReference type="ARBA" id="ARBA00012964"/>
    </source>
</evidence>
<dbReference type="Pfam" id="PF13023">
    <property type="entry name" value="HD_3"/>
    <property type="match status" value="1"/>
</dbReference>
<keyword evidence="11" id="KW-0460">Magnesium</keyword>
<evidence type="ECO:0000256" key="3">
    <source>
        <dbReference type="ARBA" id="ARBA00001941"/>
    </source>
</evidence>
<dbReference type="GO" id="GO:0002953">
    <property type="term" value="F:5'-deoxynucleotidase activity"/>
    <property type="evidence" value="ECO:0007669"/>
    <property type="project" value="UniProtKB-EC"/>
</dbReference>
<dbReference type="GeneID" id="30964996"/>
<keyword evidence="12" id="KW-0170">Cobalt</keyword>
<keyword evidence="15" id="KW-1185">Reference proteome</keyword>
<evidence type="ECO:0000256" key="9">
    <source>
        <dbReference type="ARBA" id="ARBA00022723"/>
    </source>
</evidence>
<dbReference type="FunFam" id="1.10.3210.10:FF:000011">
    <property type="entry name" value="HD domain-containing protein 2"/>
    <property type="match status" value="1"/>
</dbReference>
<evidence type="ECO:0000256" key="6">
    <source>
        <dbReference type="ARBA" id="ARBA00009999"/>
    </source>
</evidence>
<comment type="subunit">
    <text evidence="7">Homodimer.</text>
</comment>
<evidence type="ECO:0000256" key="7">
    <source>
        <dbReference type="ARBA" id="ARBA00011738"/>
    </source>
</evidence>
<evidence type="ECO:0000256" key="10">
    <source>
        <dbReference type="ARBA" id="ARBA00022801"/>
    </source>
</evidence>
<dbReference type="AlphaFoldDB" id="A0A1D2VMU6"/>
<comment type="catalytic activity">
    <reaction evidence="1">
        <text>a 2'-deoxyribonucleoside 5'-phosphate + H2O = a 2'-deoxyribonucleoside + phosphate</text>
        <dbReference type="Rhea" id="RHEA:36167"/>
        <dbReference type="ChEBI" id="CHEBI:15377"/>
        <dbReference type="ChEBI" id="CHEBI:18274"/>
        <dbReference type="ChEBI" id="CHEBI:43474"/>
        <dbReference type="ChEBI" id="CHEBI:65317"/>
        <dbReference type="EC" id="3.1.3.89"/>
    </reaction>
</comment>
<dbReference type="Gene3D" id="1.10.3210.10">
    <property type="entry name" value="Hypothetical protein af1432"/>
    <property type="match status" value="1"/>
</dbReference>
<comment type="cofactor">
    <cofactor evidence="4">
        <name>Mg(2+)</name>
        <dbReference type="ChEBI" id="CHEBI:18420"/>
    </cofactor>
</comment>
<dbReference type="OrthoDB" id="10254258at2759"/>
<comment type="cofactor">
    <cofactor evidence="2">
        <name>Mn(2+)</name>
        <dbReference type="ChEBI" id="CHEBI:29035"/>
    </cofactor>
</comment>
<evidence type="ECO:0000313" key="15">
    <source>
        <dbReference type="Proteomes" id="UP000095038"/>
    </source>
</evidence>
<protein>
    <recommendedName>
        <fullName evidence="8">5'-deoxynucleotidase</fullName>
        <ecNumber evidence="8">3.1.3.89</ecNumber>
    </recommendedName>
</protein>